<dbReference type="AlphaFoldDB" id="A0A8B7RPL7"/>
<dbReference type="Proteomes" id="UP000694851">
    <property type="component" value="Unplaced"/>
</dbReference>
<proteinExistence type="predicted"/>
<accession>A0A8B7RPL7</accession>
<evidence type="ECO:0000313" key="2">
    <source>
        <dbReference type="RefSeq" id="XP_019502238.1"/>
    </source>
</evidence>
<protein>
    <submittedName>
        <fullName evidence="2">Dual specificity protein kinase lkh1-like</fullName>
    </submittedName>
</protein>
<keyword evidence="1" id="KW-1185">Reference proteome</keyword>
<gene>
    <name evidence="2" type="primary">LOC109384931</name>
</gene>
<dbReference type="KEGG" id="hai:109384931"/>
<dbReference type="GeneID" id="109384931"/>
<evidence type="ECO:0000313" key="1">
    <source>
        <dbReference type="Proteomes" id="UP000694851"/>
    </source>
</evidence>
<organism evidence="1 2">
    <name type="scientific">Hipposideros armiger</name>
    <name type="common">Great Himalayan leaf-nosed bat</name>
    <dbReference type="NCBI Taxonomy" id="186990"/>
    <lineage>
        <taxon>Eukaryota</taxon>
        <taxon>Metazoa</taxon>
        <taxon>Chordata</taxon>
        <taxon>Craniata</taxon>
        <taxon>Vertebrata</taxon>
        <taxon>Euteleostomi</taxon>
        <taxon>Mammalia</taxon>
        <taxon>Eutheria</taxon>
        <taxon>Laurasiatheria</taxon>
        <taxon>Chiroptera</taxon>
        <taxon>Yinpterochiroptera</taxon>
        <taxon>Rhinolophoidea</taxon>
        <taxon>Hipposideridae</taxon>
        <taxon>Hipposideros</taxon>
    </lineage>
</organism>
<name>A0A8B7RPL7_HIPAR</name>
<sequence>MGAGKRPVGGFTTGGNNDALKAMVRAPLRSPRWPPRQHHSPLHSPFRLGCVGARRTVPSRLASPWFPTSLVFLPHLPGRPPAVLHRHDTKGVLQNNPHSQPGAHRISLPTTAEELRTAPRAYPKADAENPGMNPKLVDPPPPPFIIPEAVCHYAPSPCRLRSLRFAVPGTCQSLALHLPLIQY</sequence>
<reference evidence="2" key="1">
    <citation type="submission" date="2025-08" db="UniProtKB">
        <authorList>
            <consortium name="RefSeq"/>
        </authorList>
    </citation>
    <scope>IDENTIFICATION</scope>
    <source>
        <tissue evidence="2">Muscle</tissue>
    </source>
</reference>
<dbReference type="RefSeq" id="XP_019502238.1">
    <property type="nucleotide sequence ID" value="XM_019646693.1"/>
</dbReference>